<feature type="domain" description="L,D-TPase catalytic" evidence="7">
    <location>
        <begin position="89"/>
        <end position="204"/>
    </location>
</feature>
<dbReference type="EMBL" id="BAAASG010000007">
    <property type="protein sequence ID" value="GAA2487471.1"/>
    <property type="molecule type" value="Genomic_DNA"/>
</dbReference>
<evidence type="ECO:0000256" key="6">
    <source>
        <dbReference type="SAM" id="Phobius"/>
    </source>
</evidence>
<feature type="transmembrane region" description="Helical" evidence="6">
    <location>
        <begin position="41"/>
        <end position="62"/>
    </location>
</feature>
<dbReference type="Gene3D" id="2.40.440.10">
    <property type="entry name" value="L,D-transpeptidase catalytic domain-like"/>
    <property type="match status" value="1"/>
</dbReference>
<keyword evidence="6" id="KW-1133">Transmembrane helix</keyword>
<comment type="caution">
    <text evidence="8">The sequence shown here is derived from an EMBL/GenBank/DDBJ whole genome shotgun (WGS) entry which is preliminary data.</text>
</comment>
<dbReference type="Proteomes" id="UP001501777">
    <property type="component" value="Unassembled WGS sequence"/>
</dbReference>
<gene>
    <name evidence="8" type="ORF">GCM10010276_27400</name>
</gene>
<reference evidence="8 9" key="1">
    <citation type="journal article" date="2019" name="Int. J. Syst. Evol. Microbiol.">
        <title>The Global Catalogue of Microorganisms (GCM) 10K type strain sequencing project: providing services to taxonomists for standard genome sequencing and annotation.</title>
        <authorList>
            <consortium name="The Broad Institute Genomics Platform"/>
            <consortium name="The Broad Institute Genome Sequencing Center for Infectious Disease"/>
            <person name="Wu L."/>
            <person name="Ma J."/>
        </authorList>
    </citation>
    <scope>NUCLEOTIDE SEQUENCE [LARGE SCALE GENOMIC DNA]</scope>
    <source>
        <strain evidence="8 9">JCM 4395</strain>
    </source>
</reference>
<evidence type="ECO:0000256" key="2">
    <source>
        <dbReference type="ARBA" id="ARBA00022679"/>
    </source>
</evidence>
<keyword evidence="4" id="KW-0573">Peptidoglycan synthesis</keyword>
<protein>
    <recommendedName>
        <fullName evidence="7">L,D-TPase catalytic domain-containing protein</fullName>
    </recommendedName>
</protein>
<sequence>MSDDLTVGLRELAESAEQLPPSSGADVRRLAQRRRGRRRTIAALGGTAAVAAVALTLVLSLGGSGTGRQDMPATRPTGTLMRQPAPDAEVDLSSRLLKAGGRSMPVSSGFVRTPTPTGRMTVISKVVVTMVSGEVVGRPSDLRYKVPWVIRLRADDGRTTAVFGFATDETVPGVYDMTSGWIGLRTVDAKWLYDRLRTGSVVDIEGHAPAVPWAVPSA</sequence>
<evidence type="ECO:0000256" key="1">
    <source>
        <dbReference type="ARBA" id="ARBA00004752"/>
    </source>
</evidence>
<dbReference type="CDD" id="cd16913">
    <property type="entry name" value="YkuD_like"/>
    <property type="match status" value="1"/>
</dbReference>
<evidence type="ECO:0000259" key="7">
    <source>
        <dbReference type="Pfam" id="PF03734"/>
    </source>
</evidence>
<comment type="pathway">
    <text evidence="1">Cell wall biogenesis; peptidoglycan biosynthesis.</text>
</comment>
<evidence type="ECO:0000313" key="8">
    <source>
        <dbReference type="EMBL" id="GAA2487471.1"/>
    </source>
</evidence>
<keyword evidence="5" id="KW-0961">Cell wall biogenesis/degradation</keyword>
<keyword evidence="3" id="KW-0133">Cell shape</keyword>
<evidence type="ECO:0000256" key="5">
    <source>
        <dbReference type="ARBA" id="ARBA00023316"/>
    </source>
</evidence>
<dbReference type="Pfam" id="PF03734">
    <property type="entry name" value="YkuD"/>
    <property type="match status" value="1"/>
</dbReference>
<evidence type="ECO:0000256" key="3">
    <source>
        <dbReference type="ARBA" id="ARBA00022960"/>
    </source>
</evidence>
<name>A0ABN3LS26_STRLO</name>
<keyword evidence="6" id="KW-0812">Transmembrane</keyword>
<keyword evidence="9" id="KW-1185">Reference proteome</keyword>
<dbReference type="RefSeq" id="WP_344400454.1">
    <property type="nucleotide sequence ID" value="NZ_BAAASG010000007.1"/>
</dbReference>
<dbReference type="InterPro" id="IPR005490">
    <property type="entry name" value="LD_TPept_cat_dom"/>
</dbReference>
<accession>A0ABN3LS26</accession>
<dbReference type="InterPro" id="IPR038063">
    <property type="entry name" value="Transpep_catalytic_dom"/>
</dbReference>
<evidence type="ECO:0000256" key="4">
    <source>
        <dbReference type="ARBA" id="ARBA00022984"/>
    </source>
</evidence>
<dbReference type="SUPFAM" id="SSF141523">
    <property type="entry name" value="L,D-transpeptidase catalytic domain-like"/>
    <property type="match status" value="1"/>
</dbReference>
<keyword evidence="6" id="KW-0472">Membrane</keyword>
<evidence type="ECO:0000313" key="9">
    <source>
        <dbReference type="Proteomes" id="UP001501777"/>
    </source>
</evidence>
<keyword evidence="2" id="KW-0808">Transferase</keyword>
<organism evidence="8 9">
    <name type="scientific">Streptomyces longisporus</name>
    <dbReference type="NCBI Taxonomy" id="1948"/>
    <lineage>
        <taxon>Bacteria</taxon>
        <taxon>Bacillati</taxon>
        <taxon>Actinomycetota</taxon>
        <taxon>Actinomycetes</taxon>
        <taxon>Kitasatosporales</taxon>
        <taxon>Streptomycetaceae</taxon>
        <taxon>Streptomyces</taxon>
    </lineage>
</organism>
<proteinExistence type="predicted"/>